<dbReference type="RefSeq" id="XP_046595958.1">
    <property type="nucleotide sequence ID" value="XM_046740002.1"/>
</dbReference>
<accession>A0ABM3G6S5</accession>
<keyword evidence="2" id="KW-1185">Reference proteome</keyword>
<evidence type="ECO:0000313" key="3">
    <source>
        <dbReference type="RefSeq" id="XP_046595958.1"/>
    </source>
</evidence>
<feature type="compositionally biased region" description="Polar residues" evidence="1">
    <location>
        <begin position="409"/>
        <end position="418"/>
    </location>
</feature>
<feature type="region of interest" description="Disordered" evidence="1">
    <location>
        <begin position="289"/>
        <end position="356"/>
    </location>
</feature>
<evidence type="ECO:0000256" key="1">
    <source>
        <dbReference type="SAM" id="MobiDB-lite"/>
    </source>
</evidence>
<protein>
    <submittedName>
        <fullName evidence="3">Uncharacterized protein LOC107219142</fullName>
    </submittedName>
</protein>
<feature type="region of interest" description="Disordered" evidence="1">
    <location>
        <begin position="443"/>
        <end position="486"/>
    </location>
</feature>
<feature type="compositionally biased region" description="Low complexity" evidence="1">
    <location>
        <begin position="456"/>
        <end position="466"/>
    </location>
</feature>
<reference evidence="3" key="1">
    <citation type="submission" date="2025-08" db="UniProtKB">
        <authorList>
            <consortium name="RefSeq"/>
        </authorList>
    </citation>
    <scope>IDENTIFICATION</scope>
    <source>
        <tissue evidence="3">Thorax and Abdomen</tissue>
    </source>
</reference>
<sequence length="644" mass="73203">MLSLVKPRKIAALAYPPVFTSVGGDLCQFVAVQEIPNFGLHGYYAISIEPLPKWSHASTNLAKKAKLKPKHFADCFKDTCKLAEEAYHSKNKPDKPASSSLSSSQQPASQQQLPESADKNSQELVDPKNAEAGSGNKKKQPNDCERISRPTPKFVPFPPIPYQSYRKEIAGFESRPTWGRSRYFERLIDESPHLPTDLDVSQADALLHGISDKTFKKAENHGPCAISETRRRVERMMDLPPCALDPGEAMPPPGSPYTCCPKREPVIDTHCVDMCLSEQDFYPCEERSSVSLRGGSDSGSCCNSQNRRSRSRTSSNSRINDINSRQYYAAQFPRQQRNDHTTRYGSINDDTDGTLDVDTSIHNITTTSRYLDPEKSGNFKWLEDMEHVTFSDPTEMSFTGSDSRARMRSFSSNTTMNGGSPDFDEEPPINEELHPEELMPRAAERMHSSKLHHSQRSSSPPGRSSSCYPNNRSYSHDSWEQQTGLSHINEDIEPSIAVVRRRYAKSREASNRRPEIHEKTYRWKEIVDETEPSRNESLCSKDVNRMSSFDPEYLDYIEAVRSDHDYCCEDEDEEIEKPRYYNRISGPAMDRDMLQYSKKLMRPPKPPPSSGRVIMPLSKQSQRKQRILEMEETDSPDVNVDEDE</sequence>
<feature type="compositionally biased region" description="Basic and acidic residues" evidence="1">
    <location>
        <begin position="116"/>
        <end position="129"/>
    </location>
</feature>
<feature type="region of interest" description="Disordered" evidence="1">
    <location>
        <begin position="88"/>
        <end position="159"/>
    </location>
</feature>
<name>A0ABM3G6S5_NEOLC</name>
<proteinExistence type="predicted"/>
<evidence type="ECO:0000313" key="2">
    <source>
        <dbReference type="Proteomes" id="UP000829291"/>
    </source>
</evidence>
<feature type="compositionally biased region" description="Low complexity" evidence="1">
    <location>
        <begin position="298"/>
        <end position="326"/>
    </location>
</feature>
<feature type="region of interest" description="Disordered" evidence="1">
    <location>
        <begin position="409"/>
        <end position="430"/>
    </location>
</feature>
<feature type="compositionally biased region" description="Acidic residues" evidence="1">
    <location>
        <begin position="630"/>
        <end position="644"/>
    </location>
</feature>
<feature type="region of interest" description="Disordered" evidence="1">
    <location>
        <begin position="598"/>
        <end position="644"/>
    </location>
</feature>
<gene>
    <name evidence="3" type="primary">LOC107219142</name>
</gene>
<dbReference type="Proteomes" id="UP000829291">
    <property type="component" value="Chromosome 5"/>
</dbReference>
<feature type="compositionally biased region" description="Low complexity" evidence="1">
    <location>
        <begin position="96"/>
        <end position="115"/>
    </location>
</feature>
<organism evidence="2 3">
    <name type="scientific">Neodiprion lecontei</name>
    <name type="common">Redheaded pine sawfly</name>
    <dbReference type="NCBI Taxonomy" id="441921"/>
    <lineage>
        <taxon>Eukaryota</taxon>
        <taxon>Metazoa</taxon>
        <taxon>Ecdysozoa</taxon>
        <taxon>Arthropoda</taxon>
        <taxon>Hexapoda</taxon>
        <taxon>Insecta</taxon>
        <taxon>Pterygota</taxon>
        <taxon>Neoptera</taxon>
        <taxon>Endopterygota</taxon>
        <taxon>Hymenoptera</taxon>
        <taxon>Tenthredinoidea</taxon>
        <taxon>Diprionidae</taxon>
        <taxon>Diprioninae</taxon>
        <taxon>Neodiprion</taxon>
    </lineage>
</organism>
<dbReference type="GeneID" id="107219142"/>